<dbReference type="Gene3D" id="3.40.50.300">
    <property type="entry name" value="P-loop containing nucleotide triphosphate hydrolases"/>
    <property type="match status" value="1"/>
</dbReference>
<dbReference type="PANTHER" id="PTHR48041">
    <property type="entry name" value="ABC TRANSPORTER G FAMILY MEMBER 28"/>
    <property type="match status" value="1"/>
</dbReference>
<feature type="transmembrane region" description="Helical" evidence="9">
    <location>
        <begin position="700"/>
        <end position="718"/>
    </location>
</feature>
<dbReference type="PROSITE" id="PS50893">
    <property type="entry name" value="ABC_TRANSPORTER_2"/>
    <property type="match status" value="1"/>
</dbReference>
<dbReference type="PROSITE" id="PS00211">
    <property type="entry name" value="ABC_TRANSPORTER_1"/>
    <property type="match status" value="1"/>
</dbReference>
<keyword evidence="4" id="KW-0547">Nucleotide-binding</keyword>
<dbReference type="InterPro" id="IPR050352">
    <property type="entry name" value="ABCG_transporters"/>
</dbReference>
<dbReference type="Pfam" id="PF19055">
    <property type="entry name" value="ABC2_membrane_7"/>
    <property type="match status" value="2"/>
</dbReference>
<dbReference type="Pfam" id="PF00005">
    <property type="entry name" value="ABC_tran"/>
    <property type="match status" value="1"/>
</dbReference>
<feature type="compositionally biased region" description="Basic and acidic residues" evidence="8">
    <location>
        <begin position="511"/>
        <end position="521"/>
    </location>
</feature>
<evidence type="ECO:0000313" key="11">
    <source>
        <dbReference type="EMBL" id="RKP14681.1"/>
    </source>
</evidence>
<sequence>MATNATCYSGGQPQVISDQFTCADRFYCPNTTASNPASLPQACPPTQECAVSRLYQLWCPAQGQFEPVVCPRGYYCPDPQTMHRCPKGYFCPAGTTVPRSCGGINLCEEGTIGRVEITSIIVLIIVDALLFSSIFYMRWRGKKTDRKHQALTSNAALASSVSPNPFDASPGATVTTDPHSDEHDTYREDEGMDEGQADRMVKASALVSGFRRASYMPSSSSSKDSEASDPGRGGNFHFDFTFDRLGLTLPSGKRILRGVTGGLHSGRFTAIMGPSGAGKTTFLNVLLGKVNGTEGKVFINGVPSKIPQYKKLIGYVPQEDVMIRELTAREIIAHSAHTRLPRSWTKAEVETYVDAVLEALGLSAVASVPVGDEVSRGLSGGQRKRVNIGIELAAAPFALFLDEPTSGLDSTVALSLARTLRSVARVGLTVVSVIHQPRYEIFQAFDDVLLIAPGGFTCYHGPVEGSVQHFQSMGFYFDPHANPADILMDILSGHGEAPSDLSGATQNAHLPTEDKDKEEKTALGSGSEADEVSLRPQHVATKAMWKRMIQDRGASHLRQIWLCHQRSLLQQYRRPLSLIFEYGVAAIAGVLLGLAIMNRAGQLYIGALISPYTPLSLSPFETMVPQMCMLISMSISVSGSPAAVRTFGEEKSVYWREAASGHSKVAYFTGKVLSTLYRIGLGALHYTAFYHTISRTDPDLSTIFPLVLLQFFCVYGVSEIVSIIVSRANGPLLASILCLILSVFNGYGPNLHETSDWRLQWVWEMSYTRWFAEAYFFKYVEPYRGLYMVDVSADYYGYTLDRYGMDVALTFIIGVVLRILGYVALRMTNRQHQR</sequence>
<evidence type="ECO:0000256" key="5">
    <source>
        <dbReference type="ARBA" id="ARBA00022840"/>
    </source>
</evidence>
<keyword evidence="6 9" id="KW-1133">Transmembrane helix</keyword>
<evidence type="ECO:0000256" key="9">
    <source>
        <dbReference type="SAM" id="Phobius"/>
    </source>
</evidence>
<feature type="transmembrane region" description="Helical" evidence="9">
    <location>
        <begin position="576"/>
        <end position="597"/>
    </location>
</feature>
<evidence type="ECO:0000256" key="6">
    <source>
        <dbReference type="ARBA" id="ARBA00022989"/>
    </source>
</evidence>
<evidence type="ECO:0000256" key="8">
    <source>
        <dbReference type="SAM" id="MobiDB-lite"/>
    </source>
</evidence>
<feature type="transmembrane region" description="Helical" evidence="9">
    <location>
        <begin position="623"/>
        <end position="644"/>
    </location>
</feature>
<evidence type="ECO:0000256" key="3">
    <source>
        <dbReference type="ARBA" id="ARBA00022692"/>
    </source>
</evidence>
<feature type="transmembrane region" description="Helical" evidence="9">
    <location>
        <begin position="665"/>
        <end position="688"/>
    </location>
</feature>
<feature type="transmembrane region" description="Helical" evidence="9">
    <location>
        <begin position="117"/>
        <end position="137"/>
    </location>
</feature>
<accession>A0A4P9Y8K4</accession>
<dbReference type="InterPro" id="IPR003439">
    <property type="entry name" value="ABC_transporter-like_ATP-bd"/>
</dbReference>
<dbReference type="GO" id="GO:0005524">
    <property type="term" value="F:ATP binding"/>
    <property type="evidence" value="ECO:0007669"/>
    <property type="project" value="UniProtKB-KW"/>
</dbReference>
<dbReference type="InterPro" id="IPR043926">
    <property type="entry name" value="ABCG_dom"/>
</dbReference>
<dbReference type="AlphaFoldDB" id="A0A4P9Y8K4"/>
<comment type="subcellular location">
    <subcellularLocation>
        <location evidence="1">Membrane</location>
        <topology evidence="1">Multi-pass membrane protein</topology>
    </subcellularLocation>
</comment>
<protein>
    <recommendedName>
        <fullName evidence="10">ABC transporter domain-containing protein</fullName>
    </recommendedName>
</protein>
<dbReference type="OrthoDB" id="66620at2759"/>
<evidence type="ECO:0000259" key="10">
    <source>
        <dbReference type="PROSITE" id="PS50893"/>
    </source>
</evidence>
<dbReference type="FunFam" id="3.40.50.300:FF:000367">
    <property type="entry name" value="ABC transporter G family member 24"/>
    <property type="match status" value="1"/>
</dbReference>
<evidence type="ECO:0000313" key="12">
    <source>
        <dbReference type="Proteomes" id="UP000267251"/>
    </source>
</evidence>
<gene>
    <name evidence="11" type="ORF">BJ684DRAFT_8159</name>
</gene>
<name>A0A4P9Y8K4_9FUNG</name>
<proteinExistence type="predicted"/>
<dbReference type="EMBL" id="KZ987803">
    <property type="protein sequence ID" value="RKP14681.1"/>
    <property type="molecule type" value="Genomic_DNA"/>
</dbReference>
<dbReference type="InterPro" id="IPR003593">
    <property type="entry name" value="AAA+_ATPase"/>
</dbReference>
<dbReference type="SUPFAM" id="SSF52540">
    <property type="entry name" value="P-loop containing nucleoside triphosphate hydrolases"/>
    <property type="match status" value="1"/>
</dbReference>
<feature type="transmembrane region" description="Helical" evidence="9">
    <location>
        <begin position="807"/>
        <end position="825"/>
    </location>
</feature>
<dbReference type="Proteomes" id="UP000267251">
    <property type="component" value="Unassembled WGS sequence"/>
</dbReference>
<dbReference type="InterPro" id="IPR017871">
    <property type="entry name" value="ABC_transporter-like_CS"/>
</dbReference>
<dbReference type="InterPro" id="IPR027417">
    <property type="entry name" value="P-loop_NTPase"/>
</dbReference>
<evidence type="ECO:0000256" key="4">
    <source>
        <dbReference type="ARBA" id="ARBA00022741"/>
    </source>
</evidence>
<dbReference type="GO" id="GO:0016020">
    <property type="term" value="C:membrane"/>
    <property type="evidence" value="ECO:0007669"/>
    <property type="project" value="UniProtKB-SubCell"/>
</dbReference>
<dbReference type="GO" id="GO:0140359">
    <property type="term" value="F:ABC-type transporter activity"/>
    <property type="evidence" value="ECO:0007669"/>
    <property type="project" value="InterPro"/>
</dbReference>
<evidence type="ECO:0000256" key="7">
    <source>
        <dbReference type="ARBA" id="ARBA00023136"/>
    </source>
</evidence>
<keyword evidence="12" id="KW-1185">Reference proteome</keyword>
<dbReference type="CDD" id="cd03213">
    <property type="entry name" value="ABCG_EPDR"/>
    <property type="match status" value="1"/>
</dbReference>
<reference evidence="12" key="1">
    <citation type="journal article" date="2018" name="Nat. Microbiol.">
        <title>Leveraging single-cell genomics to expand the fungal tree of life.</title>
        <authorList>
            <person name="Ahrendt S.R."/>
            <person name="Quandt C.A."/>
            <person name="Ciobanu D."/>
            <person name="Clum A."/>
            <person name="Salamov A."/>
            <person name="Andreopoulos B."/>
            <person name="Cheng J.F."/>
            <person name="Woyke T."/>
            <person name="Pelin A."/>
            <person name="Henrissat B."/>
            <person name="Reynolds N.K."/>
            <person name="Benny G.L."/>
            <person name="Smith M.E."/>
            <person name="James T.Y."/>
            <person name="Grigoriev I.V."/>
        </authorList>
    </citation>
    <scope>NUCLEOTIDE SEQUENCE [LARGE SCALE GENOMIC DNA]</scope>
</reference>
<feature type="region of interest" description="Disordered" evidence="8">
    <location>
        <begin position="498"/>
        <end position="532"/>
    </location>
</feature>
<feature type="domain" description="ABC transporter" evidence="10">
    <location>
        <begin position="240"/>
        <end position="479"/>
    </location>
</feature>
<feature type="transmembrane region" description="Helical" evidence="9">
    <location>
        <begin position="730"/>
        <end position="748"/>
    </location>
</feature>
<keyword evidence="5" id="KW-0067">ATP-binding</keyword>
<keyword evidence="2" id="KW-0813">Transport</keyword>
<feature type="region of interest" description="Disordered" evidence="8">
    <location>
        <begin position="159"/>
        <end position="197"/>
    </location>
</feature>
<evidence type="ECO:0000256" key="2">
    <source>
        <dbReference type="ARBA" id="ARBA00022448"/>
    </source>
</evidence>
<organism evidence="11 12">
    <name type="scientific">Piptocephalis cylindrospora</name>
    <dbReference type="NCBI Taxonomy" id="1907219"/>
    <lineage>
        <taxon>Eukaryota</taxon>
        <taxon>Fungi</taxon>
        <taxon>Fungi incertae sedis</taxon>
        <taxon>Zoopagomycota</taxon>
        <taxon>Zoopagomycotina</taxon>
        <taxon>Zoopagomycetes</taxon>
        <taxon>Zoopagales</taxon>
        <taxon>Piptocephalidaceae</taxon>
        <taxon>Piptocephalis</taxon>
    </lineage>
</organism>
<feature type="compositionally biased region" description="Basic and acidic residues" evidence="8">
    <location>
        <begin position="178"/>
        <end position="189"/>
    </location>
</feature>
<dbReference type="GO" id="GO:0016887">
    <property type="term" value="F:ATP hydrolysis activity"/>
    <property type="evidence" value="ECO:0007669"/>
    <property type="project" value="InterPro"/>
</dbReference>
<keyword evidence="7 9" id="KW-0472">Membrane</keyword>
<evidence type="ECO:0000256" key="1">
    <source>
        <dbReference type="ARBA" id="ARBA00004141"/>
    </source>
</evidence>
<dbReference type="PANTHER" id="PTHR48041:SF91">
    <property type="entry name" value="ABC TRANSPORTER G FAMILY MEMBER 28"/>
    <property type="match status" value="1"/>
</dbReference>
<keyword evidence="3 9" id="KW-0812">Transmembrane</keyword>
<dbReference type="SMART" id="SM00382">
    <property type="entry name" value="AAA"/>
    <property type="match status" value="1"/>
</dbReference>